<feature type="compositionally biased region" description="Basic and acidic residues" evidence="2">
    <location>
        <begin position="13"/>
        <end position="23"/>
    </location>
</feature>
<comment type="caution">
    <text evidence="3">The sequence shown here is derived from an EMBL/GenBank/DDBJ whole genome shotgun (WGS) entry which is preliminary data.</text>
</comment>
<feature type="region of interest" description="Disordered" evidence="2">
    <location>
        <begin position="1"/>
        <end position="23"/>
    </location>
</feature>
<proteinExistence type="predicted"/>
<feature type="coiled-coil region" evidence="1">
    <location>
        <begin position="192"/>
        <end position="250"/>
    </location>
</feature>
<evidence type="ECO:0000256" key="1">
    <source>
        <dbReference type="SAM" id="Coils"/>
    </source>
</evidence>
<reference evidence="3 4" key="1">
    <citation type="submission" date="2023-01" db="EMBL/GenBank/DDBJ databases">
        <authorList>
            <person name="Whitehead M."/>
        </authorList>
    </citation>
    <scope>NUCLEOTIDE SEQUENCE [LARGE SCALE GENOMIC DNA]</scope>
</reference>
<keyword evidence="4" id="KW-1185">Reference proteome</keyword>
<evidence type="ECO:0000256" key="2">
    <source>
        <dbReference type="SAM" id="MobiDB-lite"/>
    </source>
</evidence>
<gene>
    <name evidence="3" type="ORF">MEUPH1_LOCUS3330</name>
</gene>
<feature type="compositionally biased region" description="Acidic residues" evidence="2">
    <location>
        <begin position="1"/>
        <end position="11"/>
    </location>
</feature>
<keyword evidence="1" id="KW-0175">Coiled coil</keyword>
<evidence type="ECO:0000313" key="3">
    <source>
        <dbReference type="EMBL" id="CAI6346418.1"/>
    </source>
</evidence>
<feature type="coiled-coil region" evidence="1">
    <location>
        <begin position="286"/>
        <end position="353"/>
    </location>
</feature>
<dbReference type="AlphaFoldDB" id="A0AAV0VPW4"/>
<name>A0AAV0VPW4_9HEMI</name>
<dbReference type="Proteomes" id="UP001160148">
    <property type="component" value="Unassembled WGS sequence"/>
</dbReference>
<dbReference type="EMBL" id="CARXXK010000001">
    <property type="protein sequence ID" value="CAI6346418.1"/>
    <property type="molecule type" value="Genomic_DNA"/>
</dbReference>
<feature type="compositionally biased region" description="Basic residues" evidence="2">
    <location>
        <begin position="556"/>
        <end position="567"/>
    </location>
</feature>
<accession>A0AAV0VPW4</accession>
<feature type="compositionally biased region" description="Polar residues" evidence="2">
    <location>
        <begin position="568"/>
        <end position="579"/>
    </location>
</feature>
<sequence>MSTPEDNENPLEENTKLEEKSDTIESDFPLEKLLKLSKSFKAGVDTNLNKFKEEKMSMINEMSSMNCIVIPNEKHIETNSFTEKLSLNKHNNEDSEVLLLGRNCNTHSILEEELKNVLESFDAQSNRNEIKQDLQINKEAKENDCMYTPSIQNKISELHQMLNFDQTNSEKTNYLKKILEVENKCKYWTDKYDELHEKYLRLEAKRVCIEKENCGYQMEISRIKMIENENSRLKQAIDKSNRVRKQLEVALESCHEVVYKYQTDVEVARYNVNEALKMIEKTYSEKDKLVMDLKKSNEKIVKLENELTNLIQEAGTKVNLEVEKVKTMYKDKLREANVEIEFLRTEKQIMFNKTQQISKEYETINKKYTSINQKCVNEPDVYAKKVTMLAQQIKEYEDTFNNLIVDVEVLKETNRQLQESYARKKTKYVMEIAFLKDTTKSLENHLNIAIHEISENNGIILESSDRIKKLELEISKLQRPEDNFEQKEMQINELTRHVEAQKQMVEMWRVEMHNMIGGFKQKINELKHHCSKLYKKNGKLKRIIDNSKPKCLISKKKRMHKTRKNKKSNFPSMSTSTST</sequence>
<protein>
    <submittedName>
        <fullName evidence="3">Uncharacterized protein</fullName>
    </submittedName>
</protein>
<organism evidence="3 4">
    <name type="scientific">Macrosiphum euphorbiae</name>
    <name type="common">potato aphid</name>
    <dbReference type="NCBI Taxonomy" id="13131"/>
    <lineage>
        <taxon>Eukaryota</taxon>
        <taxon>Metazoa</taxon>
        <taxon>Ecdysozoa</taxon>
        <taxon>Arthropoda</taxon>
        <taxon>Hexapoda</taxon>
        <taxon>Insecta</taxon>
        <taxon>Pterygota</taxon>
        <taxon>Neoptera</taxon>
        <taxon>Paraneoptera</taxon>
        <taxon>Hemiptera</taxon>
        <taxon>Sternorrhyncha</taxon>
        <taxon>Aphidomorpha</taxon>
        <taxon>Aphidoidea</taxon>
        <taxon>Aphididae</taxon>
        <taxon>Macrosiphini</taxon>
        <taxon>Macrosiphum</taxon>
    </lineage>
</organism>
<feature type="coiled-coil region" evidence="1">
    <location>
        <begin position="467"/>
        <end position="504"/>
    </location>
</feature>
<feature type="region of interest" description="Disordered" evidence="2">
    <location>
        <begin position="556"/>
        <end position="579"/>
    </location>
</feature>
<evidence type="ECO:0000313" key="4">
    <source>
        <dbReference type="Proteomes" id="UP001160148"/>
    </source>
</evidence>
<feature type="coiled-coil region" evidence="1">
    <location>
        <begin position="393"/>
        <end position="427"/>
    </location>
</feature>